<gene>
    <name evidence="5" type="primary">csbD</name>
    <name evidence="5" type="ORF">P5633_05470</name>
    <name evidence="4" type="ORF">SC09_contig4orf00961</name>
</gene>
<name>A0A063XAB5_BACIU</name>
<evidence type="ECO:0000256" key="2">
    <source>
        <dbReference type="SAM" id="MobiDB-lite"/>
    </source>
</evidence>
<evidence type="ECO:0000259" key="3">
    <source>
        <dbReference type="Pfam" id="PF05532"/>
    </source>
</evidence>
<dbReference type="STRING" id="483913.AN935_18550"/>
<dbReference type="EMBL" id="JXBC01000013">
    <property type="protein sequence ID" value="KIU05992.1"/>
    <property type="molecule type" value="Genomic_DNA"/>
</dbReference>
<dbReference type="EMBL" id="CP120576">
    <property type="protein sequence ID" value="WEY85626.1"/>
    <property type="molecule type" value="Genomic_DNA"/>
</dbReference>
<dbReference type="Proteomes" id="UP001214898">
    <property type="component" value="Chromosome"/>
</dbReference>
<dbReference type="RefSeq" id="WP_003227718.1">
    <property type="nucleotide sequence ID" value="NZ_AP024621.1"/>
</dbReference>
<dbReference type="SUPFAM" id="SSF69047">
    <property type="entry name" value="Hypothetical protein YjbJ"/>
    <property type="match status" value="1"/>
</dbReference>
<dbReference type="InterPro" id="IPR036629">
    <property type="entry name" value="YjbJ_sf"/>
</dbReference>
<reference evidence="5" key="2">
    <citation type="submission" date="2023-03" db="EMBL/GenBank/DDBJ databases">
        <title>Complete genome sequences of 52 Bacillus and Priestia strains isolated from West-African fermentations and 26 reference strains from the DSMZ collection.</title>
        <authorList>
            <person name="Wiedenbein E.S."/>
            <person name="Canoy T.S."/>
            <person name="Hui Y."/>
            <person name="Parkouda C."/>
            <person name="Dawende C."/>
            <person name="Ametefe E."/>
            <person name="Jespersen L."/>
            <person name="Nielsen D.S."/>
        </authorList>
    </citation>
    <scope>NUCLEOTIDE SEQUENCE</scope>
    <source>
        <strain evidence="5">PRO56</strain>
    </source>
</reference>
<organism evidence="4 6">
    <name type="scientific">Bacillus subtilis</name>
    <dbReference type="NCBI Taxonomy" id="1423"/>
    <lineage>
        <taxon>Bacteria</taxon>
        <taxon>Bacillati</taxon>
        <taxon>Bacillota</taxon>
        <taxon>Bacilli</taxon>
        <taxon>Bacillales</taxon>
        <taxon>Bacillaceae</taxon>
        <taxon>Bacillus</taxon>
    </lineage>
</organism>
<evidence type="ECO:0000313" key="6">
    <source>
        <dbReference type="Proteomes" id="UP000032247"/>
    </source>
</evidence>
<dbReference type="Pfam" id="PF05532">
    <property type="entry name" value="CsbD"/>
    <property type="match status" value="1"/>
</dbReference>
<dbReference type="Proteomes" id="UP000032247">
    <property type="component" value="Unassembled WGS sequence"/>
</dbReference>
<protein>
    <submittedName>
        <fullName evidence="4 5">Stress response protein</fullName>
    </submittedName>
</protein>
<dbReference type="SMR" id="A0A063XAB5"/>
<reference evidence="4 6" key="1">
    <citation type="submission" date="2014-12" db="EMBL/GenBank/DDBJ databases">
        <title>Comparative genome analysis of Bacillus coagulans HM-08, Clostridium butyricum HM-68, Bacillus subtilis HM-66 and Bacillus licheniformis BL-09.</title>
        <authorList>
            <person name="Zhang H."/>
        </authorList>
    </citation>
    <scope>NUCLEOTIDE SEQUENCE [LARGE SCALE GENOMIC DNA]</scope>
    <source>
        <strain evidence="4 6">HM-66</strain>
    </source>
</reference>
<feature type="region of interest" description="Disordered" evidence="2">
    <location>
        <begin position="1"/>
        <end position="62"/>
    </location>
</feature>
<dbReference type="AlphaFoldDB" id="A0A063XAB5"/>
<proteinExistence type="inferred from homology"/>
<dbReference type="Gene3D" id="1.10.1470.10">
    <property type="entry name" value="YjbJ"/>
    <property type="match status" value="1"/>
</dbReference>
<feature type="domain" description="CsbD-like" evidence="3">
    <location>
        <begin position="8"/>
        <end position="60"/>
    </location>
</feature>
<accession>A0A063XAB5</accession>
<evidence type="ECO:0000256" key="1">
    <source>
        <dbReference type="ARBA" id="ARBA00009129"/>
    </source>
</evidence>
<dbReference type="InterPro" id="IPR008462">
    <property type="entry name" value="CsbD"/>
</dbReference>
<sequence length="62" mass="6793">MGNDSVKDKMKGGFNKAKGEVKDKVGDMADRTDMQAEGKKDKAKGEIQKDIGKAKDKFSDKD</sequence>
<comment type="similarity">
    <text evidence="1">Belongs to the UPF0337 (CsbD) family.</text>
</comment>
<dbReference type="PATRIC" id="fig|1423.167.peg.4681"/>
<evidence type="ECO:0000313" key="5">
    <source>
        <dbReference type="EMBL" id="WEY85626.1"/>
    </source>
</evidence>
<evidence type="ECO:0000313" key="4">
    <source>
        <dbReference type="EMBL" id="KIU05992.1"/>
    </source>
</evidence>